<protein>
    <submittedName>
        <fullName evidence="2">Uncharacterized protein</fullName>
    </submittedName>
</protein>
<keyword evidence="3" id="KW-1185">Reference proteome</keyword>
<dbReference type="EMBL" id="JAMOGB010000007">
    <property type="protein sequence ID" value="MDO0877973.1"/>
    <property type="molecule type" value="Genomic_DNA"/>
</dbReference>
<dbReference type="AlphaFoldDB" id="A0AAW7TGL4"/>
<dbReference type="RefSeq" id="WP_128713020.1">
    <property type="nucleotide sequence ID" value="NZ_CP012152.1"/>
</dbReference>
<evidence type="ECO:0000256" key="1">
    <source>
        <dbReference type="SAM" id="Coils"/>
    </source>
</evidence>
<comment type="caution">
    <text evidence="2">The sequence shown here is derived from an EMBL/GenBank/DDBJ whole genome shotgun (WGS) entry which is preliminary data.</text>
</comment>
<evidence type="ECO:0000313" key="2">
    <source>
        <dbReference type="EMBL" id="MDO0877973.1"/>
    </source>
</evidence>
<evidence type="ECO:0000313" key="3">
    <source>
        <dbReference type="Proteomes" id="UP001176117"/>
    </source>
</evidence>
<reference evidence="2" key="1">
    <citation type="submission" date="2022-05" db="EMBL/GenBank/DDBJ databases">
        <title>Genome-based reclassification of Anoxybacillus salavatliensis Cihan et al. as a later heterotypic synonym of Anoxybacillus gonensis Belduz et al. 2003.</title>
        <authorList>
            <person name="Inan Bektas K."/>
            <person name="Guler H.I."/>
            <person name="Belduz A.O."/>
            <person name="Canakci S."/>
        </authorList>
    </citation>
    <scope>NUCLEOTIDE SEQUENCE</scope>
    <source>
        <strain evidence="2">NCIMB 13933</strain>
    </source>
</reference>
<proteinExistence type="predicted"/>
<name>A0AAW7TGL4_9BACL</name>
<organism evidence="2 3">
    <name type="scientific">Anoxybacillus gonensis</name>
    <dbReference type="NCBI Taxonomy" id="198467"/>
    <lineage>
        <taxon>Bacteria</taxon>
        <taxon>Bacillati</taxon>
        <taxon>Bacillota</taxon>
        <taxon>Bacilli</taxon>
        <taxon>Bacillales</taxon>
        <taxon>Anoxybacillaceae</taxon>
        <taxon>Anoxybacillus</taxon>
    </lineage>
</organism>
<sequence length="574" mass="66853">MMELRGEMAMNRVQSLYSFSPLCSEGVYVGKVKKHLGNGEAIVTIQGQDVHVQFEGEVPKESTCFVRFVSESDGIWNVVCEKREGHITSHFLQDIEKIFSKQGKSLSLEEKLNLQRFFEMAEGTVKEKIKTIETMVSKKIPINTFQLQCIHEALKESSFDEQLNKLMKVIDPLVVQDDTIQSEQLTYGEISSFSIKEEWMPSVPSQMKEVIVKTVTEKMTEAERNFKEEKRNINTKIEKAIEIIKKEQNLQTRERGKHFIEAAVRALDRVISQGDLINLADMEMEKKLLQISAKLAEAKTEIINGRMDQALKCVQESKNMLQQIQFQPSQQKIVRISSNEKLNRHWTMEKQIFQQLKHMLSHPPKDDEVSARYVLEQFRQLGFYHEKDLVRSLLVEKDLVPAENLKTWLIKMTKNEGHPLFKTAEQALMNITGQQLLSKFQEESHTQTMFYQLPFLQGEEIKTVQIYLHSRNANGKVDWENCYLYFLLNTERYGKVSVSFQALQRQVTLTIRTEDDAVDQSLRSFINTTKENLETIGYRVRDIVIAKLEEPKEEVADPELKYTKNVERKREWRI</sequence>
<accession>A0AAW7TGL4</accession>
<dbReference type="Proteomes" id="UP001176117">
    <property type="component" value="Unassembled WGS sequence"/>
</dbReference>
<gene>
    <name evidence="2" type="ORF">NBU54_09890</name>
</gene>
<feature type="coiled-coil region" evidence="1">
    <location>
        <begin position="212"/>
        <end position="239"/>
    </location>
</feature>
<keyword evidence="1" id="KW-0175">Coiled coil</keyword>